<accession>A0AAD6U1F8</accession>
<dbReference type="AlphaFoldDB" id="A0AAD6U1F8"/>
<dbReference type="Gene3D" id="1.20.120.1240">
    <property type="entry name" value="Dynamin, middle domain"/>
    <property type="match status" value="1"/>
</dbReference>
<dbReference type="GO" id="GO:0006897">
    <property type="term" value="P:endocytosis"/>
    <property type="evidence" value="ECO:0007669"/>
    <property type="project" value="TreeGrafter"/>
</dbReference>
<dbReference type="InterPro" id="IPR045063">
    <property type="entry name" value="Dynamin_N"/>
</dbReference>
<feature type="domain" description="Dynamin-type G" evidence="4">
    <location>
        <begin position="33"/>
        <end position="321"/>
    </location>
</feature>
<comment type="caution">
    <text evidence="5">The sequence shown here is derived from an EMBL/GenBank/DDBJ whole genome shotgun (WGS) entry which is preliminary data.</text>
</comment>
<keyword evidence="2" id="KW-0342">GTP-binding</keyword>
<dbReference type="GO" id="GO:0005777">
    <property type="term" value="C:peroxisome"/>
    <property type="evidence" value="ECO:0007669"/>
    <property type="project" value="TreeGrafter"/>
</dbReference>
<dbReference type="SMART" id="SM00053">
    <property type="entry name" value="DYNc"/>
    <property type="match status" value="1"/>
</dbReference>
<feature type="domain" description="GED" evidence="3">
    <location>
        <begin position="582"/>
        <end position="630"/>
    </location>
</feature>
<dbReference type="InterPro" id="IPR027417">
    <property type="entry name" value="P-loop_NTPase"/>
</dbReference>
<name>A0AAD6U1F8_9AGAR</name>
<dbReference type="PANTHER" id="PTHR11566:SF220">
    <property type="entry name" value="VACUOLAR PROTEIN SORTING-ASSOCIATED PROTEIN 1"/>
    <property type="match status" value="1"/>
</dbReference>
<proteinExistence type="predicted"/>
<dbReference type="PROSITE" id="PS51718">
    <property type="entry name" value="G_DYNAMIN_2"/>
    <property type="match status" value="1"/>
</dbReference>
<reference evidence="5" key="1">
    <citation type="submission" date="2023-03" db="EMBL/GenBank/DDBJ databases">
        <title>Massive genome expansion in bonnet fungi (Mycena s.s.) driven by repeated elements and novel gene families across ecological guilds.</title>
        <authorList>
            <consortium name="Lawrence Berkeley National Laboratory"/>
            <person name="Harder C.B."/>
            <person name="Miyauchi S."/>
            <person name="Viragh M."/>
            <person name="Kuo A."/>
            <person name="Thoen E."/>
            <person name="Andreopoulos B."/>
            <person name="Lu D."/>
            <person name="Skrede I."/>
            <person name="Drula E."/>
            <person name="Henrissat B."/>
            <person name="Morin E."/>
            <person name="Kohler A."/>
            <person name="Barry K."/>
            <person name="LaButti K."/>
            <person name="Morin E."/>
            <person name="Salamov A."/>
            <person name="Lipzen A."/>
            <person name="Mereny Z."/>
            <person name="Hegedus B."/>
            <person name="Baldrian P."/>
            <person name="Stursova M."/>
            <person name="Weitz H."/>
            <person name="Taylor A."/>
            <person name="Grigoriev I.V."/>
            <person name="Nagy L.G."/>
            <person name="Martin F."/>
            <person name="Kauserud H."/>
        </authorList>
    </citation>
    <scope>NUCLEOTIDE SEQUENCE</scope>
    <source>
        <strain evidence="5">CBHHK173m</strain>
    </source>
</reference>
<gene>
    <name evidence="5" type="ORF">B0H15DRAFT_910848</name>
</gene>
<organism evidence="5 6">
    <name type="scientific">Mycena belliarum</name>
    <dbReference type="NCBI Taxonomy" id="1033014"/>
    <lineage>
        <taxon>Eukaryota</taxon>
        <taxon>Fungi</taxon>
        <taxon>Dikarya</taxon>
        <taxon>Basidiomycota</taxon>
        <taxon>Agaricomycotina</taxon>
        <taxon>Agaricomycetes</taxon>
        <taxon>Agaricomycetidae</taxon>
        <taxon>Agaricales</taxon>
        <taxon>Marasmiineae</taxon>
        <taxon>Mycenaceae</taxon>
        <taxon>Mycena</taxon>
    </lineage>
</organism>
<dbReference type="Gene3D" id="3.40.50.300">
    <property type="entry name" value="P-loop containing nucleotide triphosphate hydrolases"/>
    <property type="match status" value="1"/>
</dbReference>
<dbReference type="GO" id="GO:0016020">
    <property type="term" value="C:membrane"/>
    <property type="evidence" value="ECO:0007669"/>
    <property type="project" value="TreeGrafter"/>
</dbReference>
<dbReference type="GO" id="GO:0005874">
    <property type="term" value="C:microtubule"/>
    <property type="evidence" value="ECO:0007669"/>
    <property type="project" value="TreeGrafter"/>
</dbReference>
<dbReference type="GO" id="GO:0005525">
    <property type="term" value="F:GTP binding"/>
    <property type="evidence" value="ECO:0007669"/>
    <property type="project" value="InterPro"/>
</dbReference>
<dbReference type="GO" id="GO:0003924">
    <property type="term" value="F:GTPase activity"/>
    <property type="evidence" value="ECO:0007669"/>
    <property type="project" value="InterPro"/>
</dbReference>
<sequence length="630" mass="69850">MATGPSGLGIEIVSTISKLQDVFTPVGLASAAQADLPQICVLGSQSSGKSSVLENIVGRHFLPCGSGIVTQRPLVIQLTNRPASAPAPSDNGVTPARMENDKNASQDEWGEFLHLPGQKFYDFNKIREEIVREANAARKTGISLQPINLRIFSPNVSTLTLVDLPGVTKVPSGDQPPDIDKQIRDMLMEFIANPACIILAITDANEDLDNSEGLQMALEVDPEGTRTIGVLTKVDLMDAGADVVDILAGRIIPLRLGYVPVVNRGQHDIDSNRPISYTLENEREFFKNHPSYRDKAQYCGTSFLAQKLNRILNLHIRNTLSDIQARITQELQKFTAELQTLGGPLGSGGSANVVLSDITKFMSEFKTVIDENPNDLSVNEPFGARISFVFHELFNKEIMNMEPFELGRDNDLRSLLYSFPGSTPSRFVAMAVFLVKHQIMRLEGPSLKCCRLVYDELITIVGQILTKIETFRRHPALRERFNSVVVNFLKNSMGPTTKLVSDMVAMQACYINTAHPDFIDVDKAMTIVNDRMNANKPLSAPAADLKLAPGQINTNRELDVEPKEKNTLTMEAAHNERETMEIEVIKLLIHSYFNIVKRELIDTVPKAISLTLVTNSTKNLQRELLQELYL</sequence>
<dbReference type="GO" id="GO:0016559">
    <property type="term" value="P:peroxisome fission"/>
    <property type="evidence" value="ECO:0007669"/>
    <property type="project" value="TreeGrafter"/>
</dbReference>
<protein>
    <submittedName>
        <fullName evidence="5">Dynamin central region-domain-containing protein</fullName>
    </submittedName>
</protein>
<dbReference type="InterPro" id="IPR030381">
    <property type="entry name" value="G_DYNAMIN_dom"/>
</dbReference>
<dbReference type="Pfam" id="PF00350">
    <property type="entry name" value="Dynamin_N"/>
    <property type="match status" value="1"/>
</dbReference>
<evidence type="ECO:0000313" key="6">
    <source>
        <dbReference type="Proteomes" id="UP001222325"/>
    </source>
</evidence>
<dbReference type="PROSITE" id="PS51388">
    <property type="entry name" value="GED"/>
    <property type="match status" value="1"/>
</dbReference>
<dbReference type="EMBL" id="JARJCN010000037">
    <property type="protein sequence ID" value="KAJ7084576.1"/>
    <property type="molecule type" value="Genomic_DNA"/>
</dbReference>
<dbReference type="GO" id="GO:0000266">
    <property type="term" value="P:mitochondrial fission"/>
    <property type="evidence" value="ECO:0007669"/>
    <property type="project" value="TreeGrafter"/>
</dbReference>
<dbReference type="PRINTS" id="PR00195">
    <property type="entry name" value="DYNAMIN"/>
</dbReference>
<keyword evidence="6" id="KW-1185">Reference proteome</keyword>
<dbReference type="GO" id="GO:0008017">
    <property type="term" value="F:microtubule binding"/>
    <property type="evidence" value="ECO:0007669"/>
    <property type="project" value="TreeGrafter"/>
</dbReference>
<keyword evidence="1" id="KW-0547">Nucleotide-binding</keyword>
<dbReference type="PANTHER" id="PTHR11566">
    <property type="entry name" value="DYNAMIN"/>
    <property type="match status" value="1"/>
</dbReference>
<evidence type="ECO:0000256" key="2">
    <source>
        <dbReference type="ARBA" id="ARBA00023134"/>
    </source>
</evidence>
<evidence type="ECO:0000259" key="3">
    <source>
        <dbReference type="PROSITE" id="PS51388"/>
    </source>
</evidence>
<evidence type="ECO:0000256" key="1">
    <source>
        <dbReference type="ARBA" id="ARBA00022741"/>
    </source>
</evidence>
<dbReference type="CDD" id="cd08771">
    <property type="entry name" value="DLP_1"/>
    <property type="match status" value="1"/>
</dbReference>
<evidence type="ECO:0000259" key="4">
    <source>
        <dbReference type="PROSITE" id="PS51718"/>
    </source>
</evidence>
<dbReference type="InterPro" id="IPR000375">
    <property type="entry name" value="Dynamin_stalk"/>
</dbReference>
<dbReference type="Pfam" id="PF01031">
    <property type="entry name" value="Dynamin_M"/>
    <property type="match status" value="1"/>
</dbReference>
<dbReference type="InterPro" id="IPR003130">
    <property type="entry name" value="GED"/>
</dbReference>
<dbReference type="Proteomes" id="UP001222325">
    <property type="component" value="Unassembled WGS sequence"/>
</dbReference>
<dbReference type="Pfam" id="PF02212">
    <property type="entry name" value="GED"/>
    <property type="match status" value="1"/>
</dbReference>
<dbReference type="GO" id="GO:0048312">
    <property type="term" value="P:intracellular distribution of mitochondria"/>
    <property type="evidence" value="ECO:0007669"/>
    <property type="project" value="TreeGrafter"/>
</dbReference>
<dbReference type="SUPFAM" id="SSF52540">
    <property type="entry name" value="P-loop containing nucleoside triphosphate hydrolases"/>
    <property type="match status" value="1"/>
</dbReference>
<dbReference type="InterPro" id="IPR020850">
    <property type="entry name" value="GED_dom"/>
</dbReference>
<evidence type="ECO:0000313" key="5">
    <source>
        <dbReference type="EMBL" id="KAJ7084576.1"/>
    </source>
</evidence>
<dbReference type="InterPro" id="IPR022812">
    <property type="entry name" value="Dynamin"/>
</dbReference>
<dbReference type="InterPro" id="IPR001401">
    <property type="entry name" value="Dynamin_GTPase"/>
</dbReference>